<protein>
    <recommendedName>
        <fullName evidence="4">Secreted protein</fullName>
    </recommendedName>
</protein>
<reference evidence="3" key="1">
    <citation type="journal article" date="2019" name="Int. J. Syst. Evol. Microbiol.">
        <title>The Global Catalogue of Microorganisms (GCM) 10K type strain sequencing project: providing services to taxonomists for standard genome sequencing and annotation.</title>
        <authorList>
            <consortium name="The Broad Institute Genomics Platform"/>
            <consortium name="The Broad Institute Genome Sequencing Center for Infectious Disease"/>
            <person name="Wu L."/>
            <person name="Ma J."/>
        </authorList>
    </citation>
    <scope>NUCLEOTIDE SEQUENCE [LARGE SCALE GENOMIC DNA]</scope>
    <source>
        <strain evidence="3">KCTC 22558</strain>
    </source>
</reference>
<evidence type="ECO:0000313" key="2">
    <source>
        <dbReference type="EMBL" id="GGZ60451.1"/>
    </source>
</evidence>
<feature type="signal peptide" evidence="1">
    <location>
        <begin position="1"/>
        <end position="22"/>
    </location>
</feature>
<dbReference type="RefSeq" id="WP_189447951.1">
    <property type="nucleotide sequence ID" value="NZ_BMXY01000001.1"/>
</dbReference>
<keyword evidence="1" id="KW-0732">Signal</keyword>
<comment type="caution">
    <text evidence="2">The sequence shown here is derived from an EMBL/GenBank/DDBJ whole genome shotgun (WGS) entry which is preliminary data.</text>
</comment>
<evidence type="ECO:0000256" key="1">
    <source>
        <dbReference type="SAM" id="SignalP"/>
    </source>
</evidence>
<feature type="chain" id="PRO_5045395117" description="Secreted protein" evidence="1">
    <location>
        <begin position="23"/>
        <end position="187"/>
    </location>
</feature>
<dbReference type="EMBL" id="BMXY01000001">
    <property type="protein sequence ID" value="GGZ60451.1"/>
    <property type="molecule type" value="Genomic_DNA"/>
</dbReference>
<keyword evidence="3" id="KW-1185">Reference proteome</keyword>
<evidence type="ECO:0008006" key="4">
    <source>
        <dbReference type="Google" id="ProtNLM"/>
    </source>
</evidence>
<name>A0ABQ3C0H3_9GAMM</name>
<proteinExistence type="predicted"/>
<gene>
    <name evidence="2" type="ORF">GCM10008101_12910</name>
</gene>
<evidence type="ECO:0000313" key="3">
    <source>
        <dbReference type="Proteomes" id="UP000643403"/>
    </source>
</evidence>
<organism evidence="2 3">
    <name type="scientific">Cognatilysobacter xinjiangensis</name>
    <dbReference type="NCBI Taxonomy" id="546892"/>
    <lineage>
        <taxon>Bacteria</taxon>
        <taxon>Pseudomonadati</taxon>
        <taxon>Pseudomonadota</taxon>
        <taxon>Gammaproteobacteria</taxon>
        <taxon>Lysobacterales</taxon>
        <taxon>Lysobacteraceae</taxon>
        <taxon>Cognatilysobacter</taxon>
    </lineage>
</organism>
<accession>A0ABQ3C0H3</accession>
<dbReference type="Proteomes" id="UP000643403">
    <property type="component" value="Unassembled WGS sequence"/>
</dbReference>
<sequence>MKTIARAALVAALLLAAVPAFAVKGTYVLKDGSYSITVEEEGANLVVVEPNKRSVYTPAGDGSYRFHNDVTGSDFYMRVLDDDTLEAGRVPQTGSPSILKRANTAAAMAALETNDTLTGIAEAYAERAQSEPDNAQAWSFCSAVAFKRAMGEDDEAAQFARQSAELLRSILVGSANPCPDAIPQKYW</sequence>